<comment type="caution">
    <text evidence="2">The sequence shown here is derived from an EMBL/GenBank/DDBJ whole genome shotgun (WGS) entry which is preliminary data.</text>
</comment>
<proteinExistence type="predicted"/>
<dbReference type="PANTHER" id="PTHR37012">
    <property type="entry name" value="B-ZIP TRANSCRIPTION FACTOR (EUROFUNG)-RELATED"/>
    <property type="match status" value="1"/>
</dbReference>
<dbReference type="OrthoDB" id="2985014at2759"/>
<reference evidence="2 3" key="1">
    <citation type="submission" date="2017-06" db="EMBL/GenBank/DDBJ databases">
        <title>Comparative genomic analysis of Ambrosia Fusariam Clade fungi.</title>
        <authorList>
            <person name="Stajich J.E."/>
            <person name="Carrillo J."/>
            <person name="Kijimoto T."/>
            <person name="Eskalen A."/>
            <person name="O'Donnell K."/>
            <person name="Kasson M."/>
        </authorList>
    </citation>
    <scope>NUCLEOTIDE SEQUENCE [LARGE SCALE GENOMIC DNA]</scope>
    <source>
        <strain evidence="2">UCR3666</strain>
    </source>
</reference>
<keyword evidence="3" id="KW-1185">Reference proteome</keyword>
<dbReference type="Proteomes" id="UP000277212">
    <property type="component" value="Unassembled WGS sequence"/>
</dbReference>
<evidence type="ECO:0000256" key="1">
    <source>
        <dbReference type="SAM" id="MobiDB-lite"/>
    </source>
</evidence>
<evidence type="ECO:0000313" key="2">
    <source>
        <dbReference type="EMBL" id="RMJ19156.1"/>
    </source>
</evidence>
<gene>
    <name evidence="2" type="ORF">CDV36_001148</name>
</gene>
<feature type="region of interest" description="Disordered" evidence="1">
    <location>
        <begin position="413"/>
        <end position="446"/>
    </location>
</feature>
<feature type="compositionally biased region" description="Polar residues" evidence="1">
    <location>
        <begin position="426"/>
        <end position="439"/>
    </location>
</feature>
<dbReference type="AlphaFoldDB" id="A0A3M2SNL8"/>
<evidence type="ECO:0008006" key="4">
    <source>
        <dbReference type="Google" id="ProtNLM"/>
    </source>
</evidence>
<dbReference type="Pfam" id="PF11905">
    <property type="entry name" value="DUF3425"/>
    <property type="match status" value="1"/>
</dbReference>
<protein>
    <recommendedName>
        <fullName evidence="4">BZIP domain-containing protein</fullName>
    </recommendedName>
</protein>
<accession>A0A3M2SNL8</accession>
<dbReference type="EMBL" id="NKUJ01000011">
    <property type="protein sequence ID" value="RMJ19156.1"/>
    <property type="molecule type" value="Genomic_DNA"/>
</dbReference>
<dbReference type="STRING" id="2010991.A0A3M2SNL8"/>
<name>A0A3M2SNL8_9HYPO</name>
<organism evidence="2 3">
    <name type="scientific">Fusarium kuroshium</name>
    <dbReference type="NCBI Taxonomy" id="2010991"/>
    <lineage>
        <taxon>Eukaryota</taxon>
        <taxon>Fungi</taxon>
        <taxon>Dikarya</taxon>
        <taxon>Ascomycota</taxon>
        <taxon>Pezizomycotina</taxon>
        <taxon>Sordariomycetes</taxon>
        <taxon>Hypocreomycetidae</taxon>
        <taxon>Hypocreales</taxon>
        <taxon>Nectriaceae</taxon>
        <taxon>Fusarium</taxon>
        <taxon>Fusarium solani species complex</taxon>
    </lineage>
</organism>
<evidence type="ECO:0000313" key="3">
    <source>
        <dbReference type="Proteomes" id="UP000277212"/>
    </source>
</evidence>
<sequence>MTSAGHWKDRFTDEQLQRKRAADRLGHKKSRQRSKQTVAELEQRLRMVLEGERGTLITQLLEENAALRHKLNFYQCRLETIVQAGQECLGIGKESDPLDAGNLKPSTCLESHADTAGKGEHPFRDVSLASAKLAFEFVPSAASILHEIYSFSPLNLAEGGHEEPDSTMIAHQEVVDAVMTWKLFSGRGNAGLDLVTQSFCLTSNPPCLTRENLERAIISESIYVDVLERLICDGPEFGTKSTTETETQPKLSEMERQRRAAAVCACENTRRWRDYFRSKREYVALFWAQYRYFLFLIFPTAENYSKCFPWYRPHPMQFSLSHPAFIDFLVWPQLRAHLAKNWERYSAQELILSLIRNFQVRNSDTVSKAWIKLKPDISGLEIDESLERDVEKIENLMTHQNFCQQYPDLSPYVNAENQDAPRHKGSFQSSGDPTSSRQAISPKDNGGFLANPPTAMLGVMPSFHGVEKGFCEQSVPPNCLRAAVPPNTGCSANAPNEAGSTVSPALRQYLFGLDTAYRGEDITAMAALTDTDFTDHATFQALAGIQKPWPSVLHYSTHPRASQIGATHCPYSLIQLP</sequence>
<dbReference type="PANTHER" id="PTHR37012:SF2">
    <property type="entry name" value="BZIP DOMAIN-CONTAINING PROTEIN-RELATED"/>
    <property type="match status" value="1"/>
</dbReference>
<dbReference type="InterPro" id="IPR021833">
    <property type="entry name" value="DUF3425"/>
</dbReference>